<feature type="domain" description="Glycosyltransferase subfamily 4-like N-terminal" evidence="3">
    <location>
        <begin position="43"/>
        <end position="178"/>
    </location>
</feature>
<dbReference type="GO" id="GO:0016757">
    <property type="term" value="F:glycosyltransferase activity"/>
    <property type="evidence" value="ECO:0007669"/>
    <property type="project" value="InterPro"/>
</dbReference>
<sequence>MGTQAESKLCFVGSARYREPLGVTEEKKFRLLKTLGELFIIGFAYDGKPHRFIQDAHFYLLPGLPWPVLRYLTFFLVAPFLILWLHIKYDMRVFIAQSPYEGLPAVLIKILMGWAGRKIAVVVENHGDFEESLFMQRRVSAAAAYRVAMRHVARYTIRRVDVFRAVSDSTREQLERWKPGCRVVQFVAWTDIEAFQQVGKQRTETCSQTFAYAGVIIPRKGLIHLINAFITLAEDFPDAQLLIVGSEDNPDYAEQLKVCVREAGLESRVIFPGGMSQQQLAEYLGQADVFVFPSYSEGLPRAVYEAMAAALPVIATAVSGIPQVVREGETGFLLEPGDEAGFAEKMRWTLEHPEETREMGRKAFSFANAFFSGDSYRQGYREILDAVRNPLPK</sequence>
<dbReference type="Pfam" id="PF13439">
    <property type="entry name" value="Glyco_transf_4"/>
    <property type="match status" value="1"/>
</dbReference>
<dbReference type="InterPro" id="IPR028098">
    <property type="entry name" value="Glyco_trans_4-like_N"/>
</dbReference>
<dbReference type="Pfam" id="PF00534">
    <property type="entry name" value="Glycos_transf_1"/>
    <property type="match status" value="1"/>
</dbReference>
<keyword evidence="1" id="KW-0472">Membrane</keyword>
<gene>
    <name evidence="4" type="ORF">CSA56_16760</name>
</gene>
<evidence type="ECO:0000256" key="1">
    <source>
        <dbReference type="SAM" id="Phobius"/>
    </source>
</evidence>
<dbReference type="CDD" id="cd03801">
    <property type="entry name" value="GT4_PimA-like"/>
    <property type="match status" value="1"/>
</dbReference>
<evidence type="ECO:0000313" key="4">
    <source>
        <dbReference type="EMBL" id="PIE32005.1"/>
    </source>
</evidence>
<dbReference type="PANTHER" id="PTHR12526">
    <property type="entry name" value="GLYCOSYLTRANSFERASE"/>
    <property type="match status" value="1"/>
</dbReference>
<proteinExistence type="predicted"/>
<dbReference type="AlphaFoldDB" id="A0A2G6K8N8"/>
<evidence type="ECO:0000259" key="3">
    <source>
        <dbReference type="Pfam" id="PF13439"/>
    </source>
</evidence>
<evidence type="ECO:0000313" key="5">
    <source>
        <dbReference type="Proteomes" id="UP000230821"/>
    </source>
</evidence>
<keyword evidence="1" id="KW-0812">Transmembrane</keyword>
<evidence type="ECO:0000259" key="2">
    <source>
        <dbReference type="Pfam" id="PF00534"/>
    </source>
</evidence>
<accession>A0A2G6K8N8</accession>
<protein>
    <submittedName>
        <fullName evidence="4">Uncharacterized protein</fullName>
    </submittedName>
</protein>
<reference evidence="4 5" key="1">
    <citation type="submission" date="2017-10" db="EMBL/GenBank/DDBJ databases">
        <title>Novel microbial diversity and functional potential in the marine mammal oral microbiome.</title>
        <authorList>
            <person name="Dudek N.K."/>
            <person name="Sun C.L."/>
            <person name="Burstein D."/>
            <person name="Kantor R.S."/>
            <person name="Aliaga Goltsman D.S."/>
            <person name="Bik E.M."/>
            <person name="Thomas B.C."/>
            <person name="Banfield J.F."/>
            <person name="Relman D.A."/>
        </authorList>
    </citation>
    <scope>NUCLEOTIDE SEQUENCE [LARGE SCALE GENOMIC DNA]</scope>
    <source>
        <strain evidence="4">DOLJORAL78_47_16</strain>
    </source>
</reference>
<dbReference type="EMBL" id="PDSK01000121">
    <property type="protein sequence ID" value="PIE32005.1"/>
    <property type="molecule type" value="Genomic_DNA"/>
</dbReference>
<feature type="domain" description="Glycosyl transferase family 1" evidence="2">
    <location>
        <begin position="207"/>
        <end position="363"/>
    </location>
</feature>
<comment type="caution">
    <text evidence="4">The sequence shown here is derived from an EMBL/GenBank/DDBJ whole genome shotgun (WGS) entry which is preliminary data.</text>
</comment>
<dbReference type="SUPFAM" id="SSF53756">
    <property type="entry name" value="UDP-Glycosyltransferase/glycogen phosphorylase"/>
    <property type="match status" value="1"/>
</dbReference>
<keyword evidence="1" id="KW-1133">Transmembrane helix</keyword>
<name>A0A2G6K8N8_9BACT</name>
<dbReference type="Proteomes" id="UP000230821">
    <property type="component" value="Unassembled WGS sequence"/>
</dbReference>
<organism evidence="4 5">
    <name type="scientific">candidate division KSB3 bacterium</name>
    <dbReference type="NCBI Taxonomy" id="2044937"/>
    <lineage>
        <taxon>Bacteria</taxon>
        <taxon>candidate division KSB3</taxon>
    </lineage>
</organism>
<dbReference type="PANTHER" id="PTHR12526:SF630">
    <property type="entry name" value="GLYCOSYLTRANSFERASE"/>
    <property type="match status" value="1"/>
</dbReference>
<dbReference type="InterPro" id="IPR001296">
    <property type="entry name" value="Glyco_trans_1"/>
</dbReference>
<dbReference type="Gene3D" id="3.40.50.2000">
    <property type="entry name" value="Glycogen Phosphorylase B"/>
    <property type="match status" value="2"/>
</dbReference>
<feature type="transmembrane region" description="Helical" evidence="1">
    <location>
        <begin position="68"/>
        <end position="87"/>
    </location>
</feature>